<evidence type="ECO:0008006" key="3">
    <source>
        <dbReference type="Google" id="ProtNLM"/>
    </source>
</evidence>
<dbReference type="AlphaFoldDB" id="A0A941CPS7"/>
<dbReference type="PANTHER" id="PTHR43128:SF16">
    <property type="entry name" value="L-LACTATE DEHYDROGENASE"/>
    <property type="match status" value="1"/>
</dbReference>
<organism evidence="1 2">
    <name type="scientific">Proteiniclasticum sediminis</name>
    <dbReference type="NCBI Taxonomy" id="2804028"/>
    <lineage>
        <taxon>Bacteria</taxon>
        <taxon>Bacillati</taxon>
        <taxon>Bacillota</taxon>
        <taxon>Clostridia</taxon>
        <taxon>Eubacteriales</taxon>
        <taxon>Clostridiaceae</taxon>
        <taxon>Proteiniclasticum</taxon>
    </lineage>
</organism>
<dbReference type="PANTHER" id="PTHR43128">
    <property type="entry name" value="L-2-HYDROXYCARBOXYLATE DEHYDROGENASE (NAD(P)(+))"/>
    <property type="match status" value="1"/>
</dbReference>
<keyword evidence="2" id="KW-1185">Reference proteome</keyword>
<comment type="caution">
    <text evidence="1">The sequence shown here is derived from an EMBL/GenBank/DDBJ whole genome shotgun (WGS) entry which is preliminary data.</text>
</comment>
<dbReference type="GO" id="GO:0006089">
    <property type="term" value="P:lactate metabolic process"/>
    <property type="evidence" value="ECO:0007669"/>
    <property type="project" value="TreeGrafter"/>
</dbReference>
<proteinExistence type="predicted"/>
<accession>A0A941CPS7</accession>
<evidence type="ECO:0000313" key="1">
    <source>
        <dbReference type="EMBL" id="MBR0575844.1"/>
    </source>
</evidence>
<protein>
    <recommendedName>
        <fullName evidence="3">Lactate dehydrogenase</fullName>
    </recommendedName>
</protein>
<dbReference type="Gene3D" id="3.40.50.720">
    <property type="entry name" value="NAD(P)-binding Rossmann-like Domain"/>
    <property type="match status" value="1"/>
</dbReference>
<sequence>MNSLFTQSEILAYLEKRRQEGQDFPDFLPTLPQPLAEEVRHHLRNSTPRWAEMEHLLQTGTRLLCPLQNPDFPGYLEGTTLSDLLEISGPDLLLTESAPLGFTVGLLPPGETAPFPVNPPFTLGLLGLGDVGGTLLQGLRLLGRDTVKAIRIFDLDEKKRRRYYLEINEISDGTELPPIEDSDLSGLFSTDVLIFTVSAYIPPLDTALTDVRLVQLEKNREILLSYARMAEEAGFTGHYYIVSDPVDLLCMSLMKDGGIPSHRIRGFGLGVMEARARFIAKELNLFQADLRTYGPHGKGLIVVNSLTAYDEETSSLLTHRTERENFRVRETGFKPYIAPALSSGAISILKALSGQEHLSTWYNGRVFMGARSTWRDGFTRPEKVALPALRKPLEETEALLQWLSSPD</sequence>
<dbReference type="InterPro" id="IPR036291">
    <property type="entry name" value="NAD(P)-bd_dom_sf"/>
</dbReference>
<gene>
    <name evidence="1" type="ORF">KCG48_05745</name>
</gene>
<reference evidence="1" key="1">
    <citation type="submission" date="2021-04" db="EMBL/GenBank/DDBJ databases">
        <title>Proteiniclasticum sedimins sp. nov., an obligate anaerobic bacterium isolated from anaerobic sludge.</title>
        <authorList>
            <person name="Liu J."/>
        </authorList>
    </citation>
    <scope>NUCLEOTIDE SEQUENCE</scope>
    <source>
        <strain evidence="1">BAD-10</strain>
    </source>
</reference>
<dbReference type="Proteomes" id="UP000675379">
    <property type="component" value="Unassembled WGS sequence"/>
</dbReference>
<dbReference type="SUPFAM" id="SSF51735">
    <property type="entry name" value="NAD(P)-binding Rossmann-fold domains"/>
    <property type="match status" value="1"/>
</dbReference>
<dbReference type="GO" id="GO:0004459">
    <property type="term" value="F:L-lactate dehydrogenase (NAD+) activity"/>
    <property type="evidence" value="ECO:0007669"/>
    <property type="project" value="TreeGrafter"/>
</dbReference>
<dbReference type="EMBL" id="JAGSCS010000005">
    <property type="protein sequence ID" value="MBR0575844.1"/>
    <property type="molecule type" value="Genomic_DNA"/>
</dbReference>
<dbReference type="RefSeq" id="WP_211800503.1">
    <property type="nucleotide sequence ID" value="NZ_JAGSCS010000005.1"/>
</dbReference>
<name>A0A941CPS7_9CLOT</name>
<evidence type="ECO:0000313" key="2">
    <source>
        <dbReference type="Proteomes" id="UP000675379"/>
    </source>
</evidence>